<dbReference type="Proteomes" id="UP000775547">
    <property type="component" value="Unassembled WGS sequence"/>
</dbReference>
<dbReference type="InterPro" id="IPR045072">
    <property type="entry name" value="MKRN-like"/>
</dbReference>
<feature type="domain" description="C3H1-type" evidence="6">
    <location>
        <begin position="199"/>
        <end position="226"/>
    </location>
</feature>
<protein>
    <recommendedName>
        <fullName evidence="6">C3H1-type domain-containing protein</fullName>
    </recommendedName>
</protein>
<reference evidence="7" key="1">
    <citation type="submission" date="2020-07" db="EMBL/GenBank/DDBJ databases">
        <authorList>
            <person name="Nieuwenhuis M."/>
            <person name="Van De Peppel L.J.J."/>
        </authorList>
    </citation>
    <scope>NUCLEOTIDE SEQUENCE</scope>
    <source>
        <strain evidence="7">AP01</strain>
        <tissue evidence="7">Mycelium</tissue>
    </source>
</reference>
<gene>
    <name evidence="7" type="ORF">DXG03_000149</name>
</gene>
<keyword evidence="1 4" id="KW-0479">Metal-binding</keyword>
<evidence type="ECO:0000256" key="5">
    <source>
        <dbReference type="SAM" id="MobiDB-lite"/>
    </source>
</evidence>
<evidence type="ECO:0000256" key="1">
    <source>
        <dbReference type="ARBA" id="ARBA00022723"/>
    </source>
</evidence>
<dbReference type="OrthoDB" id="629492at2759"/>
<keyword evidence="2 4" id="KW-0863">Zinc-finger</keyword>
<sequence>MSTVEAPINDTEITVGSSADVEESPVPSNPITPNALANVSTDSIHLVQDAPPTAEERAQAREKLLKDRALKRIERRERNHKLAEEAALEADALVDSGDIVAAVARFVNATELWQSNPNFYLKLTRAYIKCEHPTHTEALSSLGRTLTLLQATKLGDYVLSPPPLDTTSEGEPVDFAFPRYEDEKLELAERSDSSECNHPGNGVPCRFYNHDGCGRGRECEFSHAPDEKSVRDDLGKNVCLYFLLSACKFGDLKCIYSHSRDALPKHGWWNDPVQIKRVKGVLELAEKKAKEQRALEGLLYRLEGRKGGRGKGQGQRDEAKAKGHGRRGGDGEKRGGRGKSRGANTRESGTHTGEKEKVKEKEAVNDEKKQDKNPDSTTTNDDAEERAQNGGFIDNELNELAAQGVKPYDDDAHVRLTYPAFLPYASH</sequence>
<feature type="zinc finger region" description="C3H1-type" evidence="4">
    <location>
        <begin position="199"/>
        <end position="226"/>
    </location>
</feature>
<dbReference type="GO" id="GO:0008270">
    <property type="term" value="F:zinc ion binding"/>
    <property type="evidence" value="ECO:0007669"/>
    <property type="project" value="UniProtKB-KW"/>
</dbReference>
<feature type="domain" description="C3H1-type" evidence="6">
    <location>
        <begin position="233"/>
        <end position="261"/>
    </location>
</feature>
<name>A0A9P7GGC2_9AGAR</name>
<feature type="compositionally biased region" description="Basic and acidic residues" evidence="5">
    <location>
        <begin position="348"/>
        <end position="374"/>
    </location>
</feature>
<evidence type="ECO:0000256" key="3">
    <source>
        <dbReference type="ARBA" id="ARBA00022833"/>
    </source>
</evidence>
<dbReference type="GO" id="GO:0000209">
    <property type="term" value="P:protein polyubiquitination"/>
    <property type="evidence" value="ECO:0007669"/>
    <property type="project" value="InterPro"/>
</dbReference>
<keyword evidence="3 4" id="KW-0862">Zinc</keyword>
<evidence type="ECO:0000259" key="6">
    <source>
        <dbReference type="PROSITE" id="PS50103"/>
    </source>
</evidence>
<evidence type="ECO:0000256" key="4">
    <source>
        <dbReference type="PROSITE-ProRule" id="PRU00723"/>
    </source>
</evidence>
<dbReference type="EMBL" id="JABCKV010000001">
    <property type="protein sequence ID" value="KAG5648800.1"/>
    <property type="molecule type" value="Genomic_DNA"/>
</dbReference>
<dbReference type="SMART" id="SM00356">
    <property type="entry name" value="ZnF_C3H1"/>
    <property type="match status" value="2"/>
</dbReference>
<dbReference type="GO" id="GO:0061630">
    <property type="term" value="F:ubiquitin protein ligase activity"/>
    <property type="evidence" value="ECO:0007669"/>
    <property type="project" value="InterPro"/>
</dbReference>
<feature type="region of interest" description="Disordered" evidence="5">
    <location>
        <begin position="304"/>
        <end position="394"/>
    </location>
</feature>
<dbReference type="PANTHER" id="PTHR11224">
    <property type="entry name" value="MAKORIN-RELATED"/>
    <property type="match status" value="1"/>
</dbReference>
<evidence type="ECO:0000256" key="2">
    <source>
        <dbReference type="ARBA" id="ARBA00022771"/>
    </source>
</evidence>
<dbReference type="PANTHER" id="PTHR11224:SF10">
    <property type="entry name" value="IP09428P-RELATED"/>
    <property type="match status" value="1"/>
</dbReference>
<evidence type="ECO:0000313" key="7">
    <source>
        <dbReference type="EMBL" id="KAG5648800.1"/>
    </source>
</evidence>
<feature type="zinc finger region" description="C3H1-type" evidence="4">
    <location>
        <begin position="233"/>
        <end position="261"/>
    </location>
</feature>
<feature type="compositionally biased region" description="Basic and acidic residues" evidence="5">
    <location>
        <begin position="314"/>
        <end position="335"/>
    </location>
</feature>
<keyword evidence="8" id="KW-1185">Reference proteome</keyword>
<accession>A0A9P7GGC2</accession>
<organism evidence="7 8">
    <name type="scientific">Asterophora parasitica</name>
    <dbReference type="NCBI Taxonomy" id="117018"/>
    <lineage>
        <taxon>Eukaryota</taxon>
        <taxon>Fungi</taxon>
        <taxon>Dikarya</taxon>
        <taxon>Basidiomycota</taxon>
        <taxon>Agaricomycotina</taxon>
        <taxon>Agaricomycetes</taxon>
        <taxon>Agaricomycetidae</taxon>
        <taxon>Agaricales</taxon>
        <taxon>Tricholomatineae</taxon>
        <taxon>Lyophyllaceae</taxon>
        <taxon>Asterophora</taxon>
    </lineage>
</organism>
<proteinExistence type="predicted"/>
<feature type="region of interest" description="Disordered" evidence="5">
    <location>
        <begin position="1"/>
        <end position="35"/>
    </location>
</feature>
<dbReference type="Gene3D" id="3.30.1370.210">
    <property type="match status" value="1"/>
</dbReference>
<dbReference type="AlphaFoldDB" id="A0A9P7GGC2"/>
<evidence type="ECO:0000313" key="8">
    <source>
        <dbReference type="Proteomes" id="UP000775547"/>
    </source>
</evidence>
<reference evidence="7" key="2">
    <citation type="submission" date="2021-10" db="EMBL/GenBank/DDBJ databases">
        <title>Phylogenomics reveals ancestral predisposition of the termite-cultivated fungus Termitomyces towards a domesticated lifestyle.</title>
        <authorList>
            <person name="Auxier B."/>
            <person name="Grum-Grzhimaylo A."/>
            <person name="Cardenas M.E."/>
            <person name="Lodge J.D."/>
            <person name="Laessoe T."/>
            <person name="Pedersen O."/>
            <person name="Smith M.E."/>
            <person name="Kuyper T.W."/>
            <person name="Franco-Molano E.A."/>
            <person name="Baroni T.J."/>
            <person name="Aanen D.K."/>
        </authorList>
    </citation>
    <scope>NUCLEOTIDE SEQUENCE</scope>
    <source>
        <strain evidence="7">AP01</strain>
        <tissue evidence="7">Mycelium</tissue>
    </source>
</reference>
<comment type="caution">
    <text evidence="7">The sequence shown here is derived from an EMBL/GenBank/DDBJ whole genome shotgun (WGS) entry which is preliminary data.</text>
</comment>
<dbReference type="InterPro" id="IPR000571">
    <property type="entry name" value="Znf_CCCH"/>
</dbReference>
<dbReference type="PROSITE" id="PS50103">
    <property type="entry name" value="ZF_C3H1"/>
    <property type="match status" value="2"/>
</dbReference>